<dbReference type="EMBL" id="FR823298">
    <property type="protein sequence ID" value="CBZ41983.1"/>
    <property type="molecule type" value="Genomic_DNA"/>
</dbReference>
<accession>F0V6X1</accession>
<dbReference type="KEGG" id="vg:10322102"/>
<dbReference type="GeneID" id="10322102"/>
<evidence type="ECO:0000313" key="3">
    <source>
        <dbReference type="Proteomes" id="UP000007493"/>
    </source>
</evidence>
<sequence>MFRVNTSSVFQNHNGFFGGEENEPFERNVRTKPRRSASAQEAFEARKGKRNKPQRGKDNWAGLGASDEYSVKVQEQAIRMCPNGVPAWQKERAL</sequence>
<evidence type="ECO:0000313" key="2">
    <source>
        <dbReference type="EMBL" id="CBZ41983.1"/>
    </source>
</evidence>
<protein>
    <submittedName>
        <fullName evidence="2">Uncharacterized protein</fullName>
    </submittedName>
</protein>
<reference evidence="2 3" key="1">
    <citation type="submission" date="2011-02" db="EMBL/GenBank/DDBJ databases">
        <authorList>
            <person name="Cornelissen A.A."/>
        </authorList>
    </citation>
    <scope>NUCLEOTIDE SEQUENCE [LARGE SCALE GENOMIC DNA]</scope>
</reference>
<proteinExistence type="predicted"/>
<organism evidence="2 3">
    <name type="scientific">Pseudomonas phage phi15</name>
    <dbReference type="NCBI Taxonomy" id="988656"/>
    <lineage>
        <taxon>Viruses</taxon>
        <taxon>Duplodnaviria</taxon>
        <taxon>Heunggongvirae</taxon>
        <taxon>Uroviricota</taxon>
        <taxon>Caudoviricetes</taxon>
        <taxon>Autographivirales</taxon>
        <taxon>Autotranscriptaviridae</taxon>
        <taxon>Studiervirinae</taxon>
        <taxon>Troedvirus</taxon>
        <taxon>Troedvirus Phi15</taxon>
    </lineage>
</organism>
<keyword evidence="3" id="KW-1185">Reference proteome</keyword>
<evidence type="ECO:0000256" key="1">
    <source>
        <dbReference type="SAM" id="MobiDB-lite"/>
    </source>
</evidence>
<dbReference type="RefSeq" id="YP_004286188.1">
    <property type="nucleotide sequence ID" value="NC_015208.1"/>
</dbReference>
<dbReference type="Proteomes" id="UP000007493">
    <property type="component" value="Segment"/>
</dbReference>
<dbReference type="Pfam" id="PF08200">
    <property type="entry name" value="Phage_T7_1_1"/>
    <property type="match status" value="1"/>
</dbReference>
<name>F0V6X1_9CAUD</name>
<feature type="region of interest" description="Disordered" evidence="1">
    <location>
        <begin position="1"/>
        <end position="65"/>
    </location>
</feature>
<dbReference type="InterPro" id="IPR013232">
    <property type="entry name" value="Phage_T7_Gp1.1"/>
</dbReference>
<reference evidence="2 3" key="2">
    <citation type="submission" date="2011-03" db="EMBL/GenBank/DDBJ databases">
        <title>The T7-Related Pseudomonas putida Phage phi15 Displays Virion-Associated Biofilm Eradication Properties.</title>
        <authorList>
            <person name="Cornelissen A."/>
            <person name="Ceyssens P.J."/>
            <person name="T'Syen J."/>
            <person name="Van Praet H."/>
        </authorList>
    </citation>
    <scope>NUCLEOTIDE SEQUENCE [LARGE SCALE GENOMIC DNA]</scope>
</reference>